<comment type="caution">
    <text evidence="1">The sequence shown here is derived from an EMBL/GenBank/DDBJ whole genome shotgun (WGS) entry which is preliminary data.</text>
</comment>
<dbReference type="Proteomes" id="UP000009309">
    <property type="component" value="Unassembled WGS sequence"/>
</dbReference>
<accession>I2GET1</accession>
<proteinExistence type="predicted"/>
<sequence length="43" mass="4920">MLYFIFQNVVNRSARLPTAWGNQDDTYWASFGSKPADDGLLRP</sequence>
<reference evidence="1 2" key="1">
    <citation type="journal article" date="2012" name="J. Bacteriol.">
        <title>Genome Sequence of the Filamentous Bacterium Fibrisoma limi BUZ 3T.</title>
        <authorList>
            <person name="Filippini M."/>
            <person name="Qi W."/>
            <person name="Jaenicke S."/>
            <person name="Goesmann A."/>
            <person name="Smits T.H."/>
            <person name="Bagheri H.C."/>
        </authorList>
    </citation>
    <scope>NUCLEOTIDE SEQUENCE [LARGE SCALE GENOMIC DNA]</scope>
    <source>
        <strain evidence="2">BUZ 3T</strain>
    </source>
</reference>
<protein>
    <submittedName>
        <fullName evidence="1">Uncharacterized protein</fullName>
    </submittedName>
</protein>
<keyword evidence="2" id="KW-1185">Reference proteome</keyword>
<evidence type="ECO:0000313" key="2">
    <source>
        <dbReference type="Proteomes" id="UP000009309"/>
    </source>
</evidence>
<evidence type="ECO:0000313" key="1">
    <source>
        <dbReference type="EMBL" id="CCH52406.1"/>
    </source>
</evidence>
<organism evidence="1 2">
    <name type="scientific">Fibrisoma limi BUZ 3</name>
    <dbReference type="NCBI Taxonomy" id="1185876"/>
    <lineage>
        <taxon>Bacteria</taxon>
        <taxon>Pseudomonadati</taxon>
        <taxon>Bacteroidota</taxon>
        <taxon>Cytophagia</taxon>
        <taxon>Cytophagales</taxon>
        <taxon>Spirosomataceae</taxon>
        <taxon>Fibrisoma</taxon>
    </lineage>
</organism>
<dbReference type="EMBL" id="CAIT01000005">
    <property type="protein sequence ID" value="CCH52406.1"/>
    <property type="molecule type" value="Genomic_DNA"/>
</dbReference>
<gene>
    <name evidence="1" type="ORF">BN8_01407</name>
</gene>
<name>I2GET1_9BACT</name>
<dbReference type="AlphaFoldDB" id="I2GET1"/>